<proteinExistence type="inferred from homology"/>
<dbReference type="PANTHER" id="PTHR11895:SF7">
    <property type="entry name" value="GLUTAMYL-TRNA(GLN) AMIDOTRANSFERASE SUBUNIT A, MITOCHONDRIAL"/>
    <property type="match status" value="1"/>
</dbReference>
<dbReference type="Gene3D" id="3.90.1300.10">
    <property type="entry name" value="Amidase signature (AS) domain"/>
    <property type="match status" value="1"/>
</dbReference>
<dbReference type="Proteomes" id="UP000241764">
    <property type="component" value="Unassembled WGS sequence"/>
</dbReference>
<accession>A0A2P7B6T1</accession>
<evidence type="ECO:0000256" key="3">
    <source>
        <dbReference type="ARBA" id="ARBA00021874"/>
    </source>
</evidence>
<comment type="function">
    <text evidence="1">Hydrolyzes indole-3-acetamide (IAM) into indole-3-acetic acid (IAA).</text>
</comment>
<dbReference type="GO" id="GO:0003824">
    <property type="term" value="F:catalytic activity"/>
    <property type="evidence" value="ECO:0007669"/>
    <property type="project" value="InterPro"/>
</dbReference>
<dbReference type="SUPFAM" id="SSF75304">
    <property type="entry name" value="Amidase signature (AS) enzymes"/>
    <property type="match status" value="1"/>
</dbReference>
<sequence length="477" mass="51731">MVRELFTSNDATGLAKLVRQREVSALDLVDEAIRRIEALNPRLNAVVHRLYDYAREVATRPLPDGPLAGVPILLKDLSVEWKGFPVTNGSRYFKNYVASTDWEISARMRNAGLIPVGKTNVPENGWCAATEPVLFGSTVNPWNAGVVAGGSSGGSAVAVASGMVPLADASDGGGSIRIPAANNGIVGLKPSRGRVTFGPGVVDYWYGAVAFLCVSRSVRDTASYLDVVAGAHPGDPYALPKPQASYLSAVGQRPKRLRIGVAHSEPDGEPLNFDVKAAVEKASDLCRQLGHEVIEHDFRYDVEVFKSTFGRITAVLSSSFFQGCAERFGRVTPDDVEPATWGIIELGKTVSGVQHATDIEIMRKMSRDLVESLRPYDVFLAPVQPVPPRPAGWYDMSEPDIQVYNERLMRDIVFTAPFNITGQPAITLPLHRNANDIPVGIQFVAPVGDEATLLNLSAQIEEAQPWKDIRPPAFYAV</sequence>
<dbReference type="RefSeq" id="WP_106665845.1">
    <property type="nucleotide sequence ID" value="NZ_PGGM01000010.1"/>
</dbReference>
<dbReference type="PROSITE" id="PS00571">
    <property type="entry name" value="AMIDASES"/>
    <property type="match status" value="1"/>
</dbReference>
<name>A0A2P7B6T1_9HYPH</name>
<dbReference type="AlphaFoldDB" id="A0A2P7B6T1"/>
<evidence type="ECO:0000256" key="1">
    <source>
        <dbReference type="ARBA" id="ARBA00003871"/>
    </source>
</evidence>
<dbReference type="InterPro" id="IPR023631">
    <property type="entry name" value="Amidase_dom"/>
</dbReference>
<dbReference type="InterPro" id="IPR020556">
    <property type="entry name" value="Amidase_CS"/>
</dbReference>
<keyword evidence="6" id="KW-1185">Reference proteome</keyword>
<dbReference type="PANTHER" id="PTHR11895">
    <property type="entry name" value="TRANSAMIDASE"/>
    <property type="match status" value="1"/>
</dbReference>
<comment type="caution">
    <text evidence="5">The sequence shown here is derived from an EMBL/GenBank/DDBJ whole genome shotgun (WGS) entry which is preliminary data.</text>
</comment>
<dbReference type="InterPro" id="IPR000120">
    <property type="entry name" value="Amidase"/>
</dbReference>
<evidence type="ECO:0000256" key="2">
    <source>
        <dbReference type="ARBA" id="ARBA00009199"/>
    </source>
</evidence>
<comment type="similarity">
    <text evidence="2">Belongs to the amidase family.</text>
</comment>
<dbReference type="OrthoDB" id="9777859at2"/>
<gene>
    <name evidence="5" type="ORF">CU103_20290</name>
</gene>
<evidence type="ECO:0000313" key="6">
    <source>
        <dbReference type="Proteomes" id="UP000241764"/>
    </source>
</evidence>
<dbReference type="InterPro" id="IPR036928">
    <property type="entry name" value="AS_sf"/>
</dbReference>
<dbReference type="EMBL" id="PGGM01000010">
    <property type="protein sequence ID" value="PSH62177.1"/>
    <property type="molecule type" value="Genomic_DNA"/>
</dbReference>
<dbReference type="Pfam" id="PF01425">
    <property type="entry name" value="Amidase"/>
    <property type="match status" value="1"/>
</dbReference>
<feature type="domain" description="Amidase" evidence="4">
    <location>
        <begin position="27"/>
        <end position="454"/>
    </location>
</feature>
<evidence type="ECO:0000313" key="5">
    <source>
        <dbReference type="EMBL" id="PSH62177.1"/>
    </source>
</evidence>
<protein>
    <recommendedName>
        <fullName evidence="3">Indoleacetamide hydrolase</fullName>
    </recommendedName>
</protein>
<evidence type="ECO:0000259" key="4">
    <source>
        <dbReference type="Pfam" id="PF01425"/>
    </source>
</evidence>
<organism evidence="5 6">
    <name type="scientific">Phyllobacterium sophorae</name>
    <dbReference type="NCBI Taxonomy" id="1520277"/>
    <lineage>
        <taxon>Bacteria</taxon>
        <taxon>Pseudomonadati</taxon>
        <taxon>Pseudomonadota</taxon>
        <taxon>Alphaproteobacteria</taxon>
        <taxon>Hyphomicrobiales</taxon>
        <taxon>Phyllobacteriaceae</taxon>
        <taxon>Phyllobacterium</taxon>
    </lineage>
</organism>
<reference evidence="6" key="1">
    <citation type="submission" date="2017-11" db="EMBL/GenBank/DDBJ databases">
        <authorList>
            <person name="Kuznetsova I."/>
            <person name="Sazanova A."/>
            <person name="Chirak E."/>
            <person name="Safronova V."/>
            <person name="Willems A."/>
        </authorList>
    </citation>
    <scope>NUCLEOTIDE SEQUENCE [LARGE SCALE GENOMIC DNA]</scope>
    <source>
        <strain evidence="6">CCBAU 03422</strain>
    </source>
</reference>